<name>A0A7R9FTW1_9CRUS</name>
<feature type="compositionally biased region" description="Basic and acidic residues" evidence="1">
    <location>
        <begin position="157"/>
        <end position="186"/>
    </location>
</feature>
<evidence type="ECO:0000256" key="1">
    <source>
        <dbReference type="SAM" id="MobiDB-lite"/>
    </source>
</evidence>
<keyword evidence="3" id="KW-1185">Reference proteome</keyword>
<dbReference type="EMBL" id="LR915677">
    <property type="protein sequence ID" value="CAD7255047.1"/>
    <property type="molecule type" value="Genomic_DNA"/>
</dbReference>
<feature type="compositionally biased region" description="Low complexity" evidence="1">
    <location>
        <begin position="239"/>
        <end position="249"/>
    </location>
</feature>
<evidence type="ECO:0000313" key="2">
    <source>
        <dbReference type="EMBL" id="CAD7255047.1"/>
    </source>
</evidence>
<feature type="compositionally biased region" description="Basic residues" evidence="1">
    <location>
        <begin position="55"/>
        <end position="69"/>
    </location>
</feature>
<protein>
    <submittedName>
        <fullName evidence="2">Uncharacterized protein</fullName>
    </submittedName>
</protein>
<feature type="compositionally biased region" description="Basic residues" evidence="1">
    <location>
        <begin position="262"/>
        <end position="272"/>
    </location>
</feature>
<feature type="region of interest" description="Disordered" evidence="1">
    <location>
        <begin position="1"/>
        <end position="272"/>
    </location>
</feature>
<dbReference type="AlphaFoldDB" id="A0A7R9FTW1"/>
<evidence type="ECO:0000313" key="3">
    <source>
        <dbReference type="Proteomes" id="UP000677054"/>
    </source>
</evidence>
<feature type="compositionally biased region" description="Basic and acidic residues" evidence="1">
    <location>
        <begin position="34"/>
        <end position="44"/>
    </location>
</feature>
<feature type="compositionally biased region" description="Low complexity" evidence="1">
    <location>
        <begin position="20"/>
        <end position="33"/>
    </location>
</feature>
<feature type="compositionally biased region" description="Basic and acidic residues" evidence="1">
    <location>
        <begin position="250"/>
        <end position="261"/>
    </location>
</feature>
<organism evidence="2">
    <name type="scientific">Darwinula stevensoni</name>
    <dbReference type="NCBI Taxonomy" id="69355"/>
    <lineage>
        <taxon>Eukaryota</taxon>
        <taxon>Metazoa</taxon>
        <taxon>Ecdysozoa</taxon>
        <taxon>Arthropoda</taxon>
        <taxon>Crustacea</taxon>
        <taxon>Oligostraca</taxon>
        <taxon>Ostracoda</taxon>
        <taxon>Podocopa</taxon>
        <taxon>Podocopida</taxon>
        <taxon>Darwinulocopina</taxon>
        <taxon>Darwinuloidea</taxon>
        <taxon>Darwinulidae</taxon>
        <taxon>Darwinula</taxon>
    </lineage>
</organism>
<reference evidence="2" key="1">
    <citation type="submission" date="2020-11" db="EMBL/GenBank/DDBJ databases">
        <authorList>
            <person name="Tran Van P."/>
        </authorList>
    </citation>
    <scope>NUCLEOTIDE SEQUENCE</scope>
</reference>
<feature type="non-terminal residue" evidence="2">
    <location>
        <position position="1"/>
    </location>
</feature>
<proteinExistence type="predicted"/>
<accession>A0A7R9FTW1</accession>
<sequence length="272" mass="30160">HLPPFPFPTLREGEGSNGGPAVPVPVSAAAKAAVEGRSDPRPREAPPQGEAQCHPRSRRRSPSRMRGRKGVSSGRQESETGGTLGATALEHPRSLPPRELRSGPRKMRGRRRDQGDHSSQRGIGRLRRSSRRPFRLRSDGSVPSKRRRNGRFSLAGQRDRKLEPVDGGDERPLGLRKDEEQKHDPPPGEPGNDGETRFPAGPPDPRRESPSQRRRSPGPTRPQGLQSIHPPSERESGRSRQASRFQRFSAAEECHGSDRGMCRRSRSPRAHH</sequence>
<dbReference type="EMBL" id="CAJPEV010016159">
    <property type="protein sequence ID" value="CAG0907296.1"/>
    <property type="molecule type" value="Genomic_DNA"/>
</dbReference>
<feature type="non-terminal residue" evidence="2">
    <location>
        <position position="272"/>
    </location>
</feature>
<feature type="compositionally biased region" description="Basic and acidic residues" evidence="1">
    <location>
        <begin position="90"/>
        <end position="102"/>
    </location>
</feature>
<dbReference type="Proteomes" id="UP000677054">
    <property type="component" value="Unassembled WGS sequence"/>
</dbReference>
<feature type="compositionally biased region" description="Basic residues" evidence="1">
    <location>
        <begin position="124"/>
        <end position="135"/>
    </location>
</feature>
<gene>
    <name evidence="2" type="ORF">DSTB1V02_LOCUS14793</name>
</gene>